<dbReference type="InterPro" id="IPR003754">
    <property type="entry name" value="4pyrrol_synth_uPrphyn_synth"/>
</dbReference>
<dbReference type="AlphaFoldDB" id="A0A096FIQ9"/>
<comment type="function">
    <text evidence="6 9">Catalyzes cyclization of the linear tetrapyrrole, hydroxymethylbilane, to the macrocyclic uroporphyrinogen III.</text>
</comment>
<evidence type="ECO:0000256" key="4">
    <source>
        <dbReference type="ARBA" id="ARBA00023239"/>
    </source>
</evidence>
<protein>
    <recommendedName>
        <fullName evidence="7 9">Uroporphyrinogen-III synthase</fullName>
        <ecNumber evidence="3 9">4.2.1.75</ecNumber>
    </recommendedName>
</protein>
<dbReference type="InterPro" id="IPR039793">
    <property type="entry name" value="UROS/Hem4"/>
</dbReference>
<dbReference type="PANTHER" id="PTHR38042:SF1">
    <property type="entry name" value="UROPORPHYRINOGEN-III SYNTHASE, CHLOROPLASTIC"/>
    <property type="match status" value="1"/>
</dbReference>
<accession>A0A096FIQ9</accession>
<evidence type="ECO:0000259" key="10">
    <source>
        <dbReference type="Pfam" id="PF02602"/>
    </source>
</evidence>
<dbReference type="Pfam" id="PF02602">
    <property type="entry name" value="HEM4"/>
    <property type="match status" value="2"/>
</dbReference>
<evidence type="ECO:0000313" key="12">
    <source>
        <dbReference type="Proteomes" id="UP000029553"/>
    </source>
</evidence>
<reference evidence="11 12" key="1">
    <citation type="submission" date="2013-09" db="EMBL/GenBank/DDBJ databases">
        <title>High correlation between genotypes and phenotypes of environmental bacteria Comamonas testosteroni strains.</title>
        <authorList>
            <person name="Liu L."/>
            <person name="Zhu W."/>
            <person name="Xia X."/>
            <person name="Xu B."/>
            <person name="Luo M."/>
            <person name="Wang G."/>
        </authorList>
    </citation>
    <scope>NUCLEOTIDE SEQUENCE [LARGE SCALE GENOMIC DNA]</scope>
    <source>
        <strain evidence="11 12">JL40</strain>
    </source>
</reference>
<evidence type="ECO:0000256" key="9">
    <source>
        <dbReference type="RuleBase" id="RU366031"/>
    </source>
</evidence>
<feature type="domain" description="Tetrapyrrole biosynthesis uroporphyrinogen III synthase" evidence="10">
    <location>
        <begin position="16"/>
        <end position="151"/>
    </location>
</feature>
<evidence type="ECO:0000256" key="8">
    <source>
        <dbReference type="ARBA" id="ARBA00048617"/>
    </source>
</evidence>
<dbReference type="SUPFAM" id="SSF69618">
    <property type="entry name" value="HemD-like"/>
    <property type="match status" value="1"/>
</dbReference>
<dbReference type="Gene3D" id="3.40.50.10090">
    <property type="match status" value="2"/>
</dbReference>
<evidence type="ECO:0000256" key="5">
    <source>
        <dbReference type="ARBA" id="ARBA00023244"/>
    </source>
</evidence>
<comment type="similarity">
    <text evidence="2 9">Belongs to the uroporphyrinogen-III synthase family.</text>
</comment>
<evidence type="ECO:0000256" key="2">
    <source>
        <dbReference type="ARBA" id="ARBA00008133"/>
    </source>
</evidence>
<gene>
    <name evidence="11" type="ORF">P353_11725</name>
</gene>
<dbReference type="GO" id="GO:0004852">
    <property type="term" value="F:uroporphyrinogen-III synthase activity"/>
    <property type="evidence" value="ECO:0007669"/>
    <property type="project" value="UniProtKB-UniRule"/>
</dbReference>
<dbReference type="GO" id="GO:0006780">
    <property type="term" value="P:uroporphyrinogen III biosynthetic process"/>
    <property type="evidence" value="ECO:0007669"/>
    <property type="project" value="UniProtKB-UniRule"/>
</dbReference>
<feature type="domain" description="Tetrapyrrole biosynthesis uroporphyrinogen III synthase" evidence="10">
    <location>
        <begin position="173"/>
        <end position="273"/>
    </location>
</feature>
<dbReference type="RefSeq" id="WP_080750515.1">
    <property type="nucleotide sequence ID" value="NZ_AWOR01000045.1"/>
</dbReference>
<name>A0A096FIQ9_COMTE</name>
<evidence type="ECO:0000256" key="7">
    <source>
        <dbReference type="ARBA" id="ARBA00040167"/>
    </source>
</evidence>
<comment type="caution">
    <text evidence="11">The sequence shown here is derived from an EMBL/GenBank/DDBJ whole genome shotgun (WGS) entry which is preliminary data.</text>
</comment>
<comment type="pathway">
    <text evidence="1 9">Porphyrin-containing compound metabolism; protoporphyrin-IX biosynthesis; coproporphyrinogen-III from 5-aminolevulinate: step 3/4.</text>
</comment>
<sequence>MRRILVTRPLHDAKPWVDAFRARGLQAEALPLIGIGPCTDPAARQALLRARQLALKSGHYRAVMFVSGNAAQYFFAPSSPQTNIGQALLAPDTRAWTPGPGTERALLELGLSSRQIDGPCPDAAQFESEALWQNVQGQVRAGDRVLIVRGTSPATAPVAGNADTPMPSIQGAGRDWLAARLREAGAEVELLAVYERQLPCWTAQQLDIARQAASDGSLWLFSSSEAVANLQQLLPQQQWHSGLALTTHERIASKALSAGFGRVLHSRPSLNDVVASIESVL</sequence>
<organism evidence="11 12">
    <name type="scientific">Comamonas testosteroni</name>
    <name type="common">Pseudomonas testosteroni</name>
    <dbReference type="NCBI Taxonomy" id="285"/>
    <lineage>
        <taxon>Bacteria</taxon>
        <taxon>Pseudomonadati</taxon>
        <taxon>Pseudomonadota</taxon>
        <taxon>Betaproteobacteria</taxon>
        <taxon>Burkholderiales</taxon>
        <taxon>Comamonadaceae</taxon>
        <taxon>Comamonas</taxon>
    </lineage>
</organism>
<evidence type="ECO:0000256" key="1">
    <source>
        <dbReference type="ARBA" id="ARBA00004772"/>
    </source>
</evidence>
<dbReference type="PANTHER" id="PTHR38042">
    <property type="entry name" value="UROPORPHYRINOGEN-III SYNTHASE, CHLOROPLASTIC"/>
    <property type="match status" value="1"/>
</dbReference>
<dbReference type="Proteomes" id="UP000029553">
    <property type="component" value="Unassembled WGS sequence"/>
</dbReference>
<evidence type="ECO:0000256" key="3">
    <source>
        <dbReference type="ARBA" id="ARBA00013109"/>
    </source>
</evidence>
<evidence type="ECO:0000256" key="6">
    <source>
        <dbReference type="ARBA" id="ARBA00037589"/>
    </source>
</evidence>
<dbReference type="InterPro" id="IPR036108">
    <property type="entry name" value="4pyrrol_syn_uPrphyn_synt_sf"/>
</dbReference>
<evidence type="ECO:0000313" key="11">
    <source>
        <dbReference type="EMBL" id="KGH30251.1"/>
    </source>
</evidence>
<dbReference type="CDD" id="cd06578">
    <property type="entry name" value="HemD"/>
    <property type="match status" value="1"/>
</dbReference>
<dbReference type="GO" id="GO:0006782">
    <property type="term" value="P:protoporphyrinogen IX biosynthetic process"/>
    <property type="evidence" value="ECO:0007669"/>
    <property type="project" value="UniProtKB-UniRule"/>
</dbReference>
<proteinExistence type="inferred from homology"/>
<keyword evidence="5 9" id="KW-0627">Porphyrin biosynthesis</keyword>
<dbReference type="EMBL" id="AWOR01000045">
    <property type="protein sequence ID" value="KGH30251.1"/>
    <property type="molecule type" value="Genomic_DNA"/>
</dbReference>
<keyword evidence="4 9" id="KW-0456">Lyase</keyword>
<dbReference type="UniPathway" id="UPA00251">
    <property type="reaction ID" value="UER00320"/>
</dbReference>
<comment type="catalytic activity">
    <reaction evidence="8 9">
        <text>hydroxymethylbilane = uroporphyrinogen III + H2O</text>
        <dbReference type="Rhea" id="RHEA:18965"/>
        <dbReference type="ChEBI" id="CHEBI:15377"/>
        <dbReference type="ChEBI" id="CHEBI:57308"/>
        <dbReference type="ChEBI" id="CHEBI:57845"/>
        <dbReference type="EC" id="4.2.1.75"/>
    </reaction>
</comment>
<dbReference type="EC" id="4.2.1.75" evidence="3 9"/>